<dbReference type="Gene3D" id="3.40.390.10">
    <property type="entry name" value="Collagenase (Catalytic Domain)"/>
    <property type="match status" value="1"/>
</dbReference>
<feature type="domain" description="Peptidase M10 metallopeptidase" evidence="6">
    <location>
        <begin position="151"/>
        <end position="198"/>
    </location>
</feature>
<keyword evidence="5" id="KW-0862">Zinc</keyword>
<keyword evidence="2" id="KW-0479">Metal-binding</keyword>
<dbReference type="SUPFAM" id="SSF69318">
    <property type="entry name" value="Integrin alpha N-terminal domain"/>
    <property type="match status" value="1"/>
</dbReference>
<evidence type="ECO:0000259" key="6">
    <source>
        <dbReference type="Pfam" id="PF00413"/>
    </source>
</evidence>
<sequence length="687" mass="70984">MFKWLTRTPKRSSSLRALRPAFRLERLEAREVPAVLIQLDYSRDVGGFFNNAEARAVMERAANELGNSLSANLSAIIPSGGNTWTASFFDPATGGQTSVANLAVGANTLRIYVGARALTGGEAGFGGFGGYGISGSQAWINTIQTRGHSGFAPWGGSITFDSTQTWHYGQTTDGLDRNELDFYSVATHELGHVLGIGTATQWTNLSRNGYFYGANANALYGGPVPLAPGGGHWADGATLGGQALSLDPTLTYGTRVSWSALDAAALRDLGWGAPVAAPATPTFTAVPVASQNAVAFTGNTDGTVSLFVVSNGVLTDTGRRLTPFAGYRGALRVASGDFNGDGVTDYAFTTGAGPQAVVQLMDGRDGSIMVGQTVIFQGFTGGLFLAAADIDHDGKSELVVSADAGAGPHIQTFRIEGGGLRVQSSFFAFDNPAFRGGARVAAGDINRDGFADVIVTTGGQAEGRVAVYSGADLRNATATRLLPDFIAFAGLWSGLNAAVGDMDGDGFAELAIAPDRGPAHIKVWSGATLTNNPGIQANDLPLVGSFYAFAPTDPSGARLALRDTNGDGRAELVAASANRSSSYARVFSFEQMQAGGANAPFTAPFGTPITYDGLYAGLHTASTTNTTDTNQQSAPVPVEAPKASDAIYTASADPMKHKCSCAGCTFLAQLAGSATGVDELLSTIPVA</sequence>
<dbReference type="Gene3D" id="2.130.10.130">
    <property type="entry name" value="Integrin alpha, N-terminal"/>
    <property type="match status" value="1"/>
</dbReference>
<evidence type="ECO:0000313" key="8">
    <source>
        <dbReference type="Proteomes" id="UP000676565"/>
    </source>
</evidence>
<evidence type="ECO:0000256" key="5">
    <source>
        <dbReference type="ARBA" id="ARBA00022833"/>
    </source>
</evidence>
<dbReference type="PANTHER" id="PTHR45460:SF2">
    <property type="entry name" value="ALPHA 1,3 GLUCANASE, GH71 FAMILY (EUROFUNG)"/>
    <property type="match status" value="1"/>
</dbReference>
<keyword evidence="3" id="KW-0732">Signal</keyword>
<dbReference type="PANTHER" id="PTHR45460">
    <property type="entry name" value="SIMILAR TO CYSTEINE PROTEINASE"/>
    <property type="match status" value="1"/>
</dbReference>
<accession>A0ABS5BYS2</accession>
<dbReference type="Proteomes" id="UP000676565">
    <property type="component" value="Unassembled WGS sequence"/>
</dbReference>
<keyword evidence="8" id="KW-1185">Reference proteome</keyword>
<keyword evidence="1" id="KW-0645">Protease</keyword>
<dbReference type="EMBL" id="JAGKQQ010000001">
    <property type="protein sequence ID" value="MBP3958823.1"/>
    <property type="molecule type" value="Genomic_DNA"/>
</dbReference>
<dbReference type="SUPFAM" id="SSF55486">
    <property type="entry name" value="Metalloproteases ('zincins'), catalytic domain"/>
    <property type="match status" value="1"/>
</dbReference>
<dbReference type="Pfam" id="PF00413">
    <property type="entry name" value="Peptidase_M10"/>
    <property type="match status" value="1"/>
</dbReference>
<organism evidence="7 8">
    <name type="scientific">Gemmata palustris</name>
    <dbReference type="NCBI Taxonomy" id="2822762"/>
    <lineage>
        <taxon>Bacteria</taxon>
        <taxon>Pseudomonadati</taxon>
        <taxon>Planctomycetota</taxon>
        <taxon>Planctomycetia</taxon>
        <taxon>Gemmatales</taxon>
        <taxon>Gemmataceae</taxon>
        <taxon>Gemmata</taxon>
    </lineage>
</organism>
<reference evidence="7 8" key="1">
    <citation type="submission" date="2021-04" db="EMBL/GenBank/DDBJ databases">
        <authorList>
            <person name="Ivanova A."/>
        </authorList>
    </citation>
    <scope>NUCLEOTIDE SEQUENCE [LARGE SCALE GENOMIC DNA]</scope>
    <source>
        <strain evidence="7 8">G18</strain>
    </source>
</reference>
<proteinExistence type="predicted"/>
<evidence type="ECO:0000256" key="4">
    <source>
        <dbReference type="ARBA" id="ARBA00022801"/>
    </source>
</evidence>
<dbReference type="InterPro" id="IPR024079">
    <property type="entry name" value="MetalloPept_cat_dom_sf"/>
</dbReference>
<dbReference type="InterPro" id="IPR001818">
    <property type="entry name" value="Pept_M10_metallopeptidase"/>
</dbReference>
<evidence type="ECO:0000256" key="3">
    <source>
        <dbReference type="ARBA" id="ARBA00022729"/>
    </source>
</evidence>
<dbReference type="Pfam" id="PF13517">
    <property type="entry name" value="FG-GAP_3"/>
    <property type="match status" value="1"/>
</dbReference>
<protein>
    <submittedName>
        <fullName evidence="7">FG-GAP repeat protein</fullName>
    </submittedName>
</protein>
<keyword evidence="4" id="KW-0378">Hydrolase</keyword>
<dbReference type="InterPro" id="IPR028994">
    <property type="entry name" value="Integrin_alpha_N"/>
</dbReference>
<dbReference type="InterPro" id="IPR013517">
    <property type="entry name" value="FG-GAP"/>
</dbReference>
<name>A0ABS5BYS2_9BACT</name>
<evidence type="ECO:0000256" key="2">
    <source>
        <dbReference type="ARBA" id="ARBA00022723"/>
    </source>
</evidence>
<dbReference type="RefSeq" id="WP_210659162.1">
    <property type="nucleotide sequence ID" value="NZ_JAGKQQ010000001.1"/>
</dbReference>
<evidence type="ECO:0000313" key="7">
    <source>
        <dbReference type="EMBL" id="MBP3958823.1"/>
    </source>
</evidence>
<evidence type="ECO:0000256" key="1">
    <source>
        <dbReference type="ARBA" id="ARBA00022670"/>
    </source>
</evidence>
<gene>
    <name evidence="7" type="ORF">J8F10_26555</name>
</gene>
<comment type="caution">
    <text evidence="7">The sequence shown here is derived from an EMBL/GenBank/DDBJ whole genome shotgun (WGS) entry which is preliminary data.</text>
</comment>